<dbReference type="Proteomes" id="UP000237347">
    <property type="component" value="Unassembled WGS sequence"/>
</dbReference>
<gene>
    <name evidence="1" type="ORF">CFP56_008234</name>
</gene>
<comment type="caution">
    <text evidence="1">The sequence shown here is derived from an EMBL/GenBank/DDBJ whole genome shotgun (WGS) entry which is preliminary data.</text>
</comment>
<proteinExistence type="predicted"/>
<evidence type="ECO:0000313" key="2">
    <source>
        <dbReference type="Proteomes" id="UP000237347"/>
    </source>
</evidence>
<sequence length="77" mass="8848">MRNRRRKRSTDIEESGVRVDSESITQAITLPNQLTNVDHVTYCKVVQELHNSKSKAAFFAMIVDRRRAWIEFIGGGL</sequence>
<organism evidence="1 2">
    <name type="scientific">Quercus suber</name>
    <name type="common">Cork oak</name>
    <dbReference type="NCBI Taxonomy" id="58331"/>
    <lineage>
        <taxon>Eukaryota</taxon>
        <taxon>Viridiplantae</taxon>
        <taxon>Streptophyta</taxon>
        <taxon>Embryophyta</taxon>
        <taxon>Tracheophyta</taxon>
        <taxon>Spermatophyta</taxon>
        <taxon>Magnoliopsida</taxon>
        <taxon>eudicotyledons</taxon>
        <taxon>Gunneridae</taxon>
        <taxon>Pentapetalae</taxon>
        <taxon>rosids</taxon>
        <taxon>fabids</taxon>
        <taxon>Fagales</taxon>
        <taxon>Fagaceae</taxon>
        <taxon>Quercus</taxon>
    </lineage>
</organism>
<keyword evidence="2" id="KW-1185">Reference proteome</keyword>
<dbReference type="AlphaFoldDB" id="A0AAW0L708"/>
<reference evidence="1 2" key="1">
    <citation type="journal article" date="2018" name="Sci. Data">
        <title>The draft genome sequence of cork oak.</title>
        <authorList>
            <person name="Ramos A.M."/>
            <person name="Usie A."/>
            <person name="Barbosa P."/>
            <person name="Barros P.M."/>
            <person name="Capote T."/>
            <person name="Chaves I."/>
            <person name="Simoes F."/>
            <person name="Abreu I."/>
            <person name="Carrasquinho I."/>
            <person name="Faro C."/>
            <person name="Guimaraes J.B."/>
            <person name="Mendonca D."/>
            <person name="Nobrega F."/>
            <person name="Rodrigues L."/>
            <person name="Saibo N.J.M."/>
            <person name="Varela M.C."/>
            <person name="Egas C."/>
            <person name="Matos J."/>
            <person name="Miguel C.M."/>
            <person name="Oliveira M.M."/>
            <person name="Ricardo C.P."/>
            <person name="Goncalves S."/>
        </authorList>
    </citation>
    <scope>NUCLEOTIDE SEQUENCE [LARGE SCALE GENOMIC DNA]</scope>
    <source>
        <strain evidence="2">cv. HL8</strain>
    </source>
</reference>
<dbReference type="EMBL" id="PKMF04000159">
    <property type="protein sequence ID" value="KAK7846223.1"/>
    <property type="molecule type" value="Genomic_DNA"/>
</dbReference>
<name>A0AAW0L708_QUESU</name>
<evidence type="ECO:0000313" key="1">
    <source>
        <dbReference type="EMBL" id="KAK7846223.1"/>
    </source>
</evidence>
<protein>
    <submittedName>
        <fullName evidence="1">Uncharacterized protein</fullName>
    </submittedName>
</protein>
<accession>A0AAW0L708</accession>